<feature type="chain" id="PRO_5040108830" evidence="1">
    <location>
        <begin position="21"/>
        <end position="81"/>
    </location>
</feature>
<keyword evidence="3" id="KW-1185">Reference proteome</keyword>
<evidence type="ECO:0000313" key="2">
    <source>
        <dbReference type="EMBL" id="CAI5443034.1"/>
    </source>
</evidence>
<accession>A0A9P1MWN4</accession>
<dbReference type="Proteomes" id="UP001152747">
    <property type="component" value="Unassembled WGS sequence"/>
</dbReference>
<sequence>MKFLLFLILLNQFMIIEIEGKRCENNRDCAENENEFCREIGDIGKSIFNCERKCETDKDCKDFEWCRPASHGDPAFCEFHL</sequence>
<organism evidence="2 3">
    <name type="scientific">Caenorhabditis angaria</name>
    <dbReference type="NCBI Taxonomy" id="860376"/>
    <lineage>
        <taxon>Eukaryota</taxon>
        <taxon>Metazoa</taxon>
        <taxon>Ecdysozoa</taxon>
        <taxon>Nematoda</taxon>
        <taxon>Chromadorea</taxon>
        <taxon>Rhabditida</taxon>
        <taxon>Rhabditina</taxon>
        <taxon>Rhabditomorpha</taxon>
        <taxon>Rhabditoidea</taxon>
        <taxon>Rhabditidae</taxon>
        <taxon>Peloderinae</taxon>
        <taxon>Caenorhabditis</taxon>
    </lineage>
</organism>
<dbReference type="AlphaFoldDB" id="A0A9P1MWN4"/>
<protein>
    <submittedName>
        <fullName evidence="2">Uncharacterized protein</fullName>
    </submittedName>
</protein>
<comment type="caution">
    <text evidence="2">The sequence shown here is derived from an EMBL/GenBank/DDBJ whole genome shotgun (WGS) entry which is preliminary data.</text>
</comment>
<feature type="signal peptide" evidence="1">
    <location>
        <begin position="1"/>
        <end position="20"/>
    </location>
</feature>
<keyword evidence="1" id="KW-0732">Signal</keyword>
<dbReference type="EMBL" id="CANHGI010000002">
    <property type="protein sequence ID" value="CAI5443034.1"/>
    <property type="molecule type" value="Genomic_DNA"/>
</dbReference>
<evidence type="ECO:0000256" key="1">
    <source>
        <dbReference type="SAM" id="SignalP"/>
    </source>
</evidence>
<evidence type="ECO:0000313" key="3">
    <source>
        <dbReference type="Proteomes" id="UP001152747"/>
    </source>
</evidence>
<name>A0A9P1MWN4_9PELO</name>
<reference evidence="2" key="1">
    <citation type="submission" date="2022-11" db="EMBL/GenBank/DDBJ databases">
        <authorList>
            <person name="Kikuchi T."/>
        </authorList>
    </citation>
    <scope>NUCLEOTIDE SEQUENCE</scope>
    <source>
        <strain evidence="2">PS1010</strain>
    </source>
</reference>
<gene>
    <name evidence="2" type="ORF">CAMP_LOCUS5671</name>
</gene>
<proteinExistence type="predicted"/>